<dbReference type="VEuPathDB" id="TriTrypDB:LpyrH10_17_0410"/>
<evidence type="ECO:0000313" key="2">
    <source>
        <dbReference type="EMBL" id="KPA77194.1"/>
    </source>
</evidence>
<feature type="compositionally biased region" description="Basic and acidic residues" evidence="1">
    <location>
        <begin position="1465"/>
        <end position="1478"/>
    </location>
</feature>
<feature type="compositionally biased region" description="Basic and acidic residues" evidence="1">
    <location>
        <begin position="1025"/>
        <end position="1036"/>
    </location>
</feature>
<feature type="compositionally biased region" description="Low complexity" evidence="1">
    <location>
        <begin position="132"/>
        <end position="146"/>
    </location>
</feature>
<feature type="compositionally biased region" description="Low complexity" evidence="1">
    <location>
        <begin position="370"/>
        <end position="392"/>
    </location>
</feature>
<feature type="compositionally biased region" description="Basic and acidic residues" evidence="1">
    <location>
        <begin position="1800"/>
        <end position="1818"/>
    </location>
</feature>
<feature type="region of interest" description="Disordered" evidence="1">
    <location>
        <begin position="1867"/>
        <end position="2045"/>
    </location>
</feature>
<feature type="compositionally biased region" description="Polar residues" evidence="1">
    <location>
        <begin position="456"/>
        <end position="471"/>
    </location>
</feature>
<feature type="region of interest" description="Disordered" evidence="1">
    <location>
        <begin position="1146"/>
        <end position="1363"/>
    </location>
</feature>
<feature type="region of interest" description="Disordered" evidence="1">
    <location>
        <begin position="583"/>
        <end position="1087"/>
    </location>
</feature>
<feature type="compositionally biased region" description="Polar residues" evidence="1">
    <location>
        <begin position="1221"/>
        <end position="1240"/>
    </location>
</feature>
<feature type="compositionally biased region" description="Low complexity" evidence="1">
    <location>
        <begin position="1884"/>
        <end position="1898"/>
    </location>
</feature>
<keyword evidence="3" id="KW-1185">Reference proteome</keyword>
<accession>A0A0N0VE30</accession>
<feature type="compositionally biased region" description="Low complexity" evidence="1">
    <location>
        <begin position="329"/>
        <end position="341"/>
    </location>
</feature>
<dbReference type="OMA" id="SWTIPLD"/>
<feature type="compositionally biased region" description="Low complexity" evidence="1">
    <location>
        <begin position="2228"/>
        <end position="2250"/>
    </location>
</feature>
<feature type="region of interest" description="Disordered" evidence="1">
    <location>
        <begin position="2330"/>
        <end position="2377"/>
    </location>
</feature>
<feature type="region of interest" description="Disordered" evidence="1">
    <location>
        <begin position="121"/>
        <end position="191"/>
    </location>
</feature>
<feature type="compositionally biased region" description="Basic residues" evidence="1">
    <location>
        <begin position="1064"/>
        <end position="1080"/>
    </location>
</feature>
<gene>
    <name evidence="2" type="ORF">ABB37_07109</name>
</gene>
<dbReference type="OrthoDB" id="267126at2759"/>
<feature type="region of interest" description="Disordered" evidence="1">
    <location>
        <begin position="292"/>
        <end position="542"/>
    </location>
</feature>
<feature type="compositionally biased region" description="Basic and acidic residues" evidence="1">
    <location>
        <begin position="486"/>
        <end position="498"/>
    </location>
</feature>
<feature type="compositionally biased region" description="Basic and acidic residues" evidence="1">
    <location>
        <begin position="703"/>
        <end position="727"/>
    </location>
</feature>
<feature type="compositionally biased region" description="Polar residues" evidence="1">
    <location>
        <begin position="399"/>
        <end position="408"/>
    </location>
</feature>
<feature type="compositionally biased region" description="Basic and acidic residues" evidence="1">
    <location>
        <begin position="948"/>
        <end position="962"/>
    </location>
</feature>
<feature type="compositionally biased region" description="Low complexity" evidence="1">
    <location>
        <begin position="832"/>
        <end position="846"/>
    </location>
</feature>
<proteinExistence type="predicted"/>
<feature type="compositionally biased region" description="Basic and acidic residues" evidence="1">
    <location>
        <begin position="1681"/>
        <end position="1695"/>
    </location>
</feature>
<feature type="compositionally biased region" description="Basic and acidic residues" evidence="1">
    <location>
        <begin position="1981"/>
        <end position="1992"/>
    </location>
</feature>
<feature type="region of interest" description="Disordered" evidence="1">
    <location>
        <begin position="1643"/>
        <end position="1847"/>
    </location>
</feature>
<feature type="compositionally biased region" description="Polar residues" evidence="1">
    <location>
        <begin position="520"/>
        <end position="540"/>
    </location>
</feature>
<feature type="compositionally biased region" description="Low complexity" evidence="1">
    <location>
        <begin position="2346"/>
        <end position="2359"/>
    </location>
</feature>
<feature type="compositionally biased region" description="Low complexity" evidence="1">
    <location>
        <begin position="2033"/>
        <end position="2045"/>
    </location>
</feature>
<feature type="compositionally biased region" description="Basic residues" evidence="1">
    <location>
        <begin position="1153"/>
        <end position="1178"/>
    </location>
</feature>
<feature type="compositionally biased region" description="Low complexity" evidence="1">
    <location>
        <begin position="153"/>
        <end position="164"/>
    </location>
</feature>
<feature type="compositionally biased region" description="Low complexity" evidence="1">
    <location>
        <begin position="1308"/>
        <end position="1318"/>
    </location>
</feature>
<feature type="compositionally biased region" description="Low complexity" evidence="1">
    <location>
        <begin position="1867"/>
        <end position="1877"/>
    </location>
</feature>
<feature type="compositionally biased region" description="Polar residues" evidence="1">
    <location>
        <begin position="749"/>
        <end position="765"/>
    </location>
</feature>
<sequence>MDATPAAEGAALHATPSRPLQGDGTASRDGQRALDGGNKILDRLLDYACALRRIEGARDRWHQAYARSVGTQSMDGLVGVVDESRRLATSPALTVLAGVSESSPLPEGVGTAVNTDVDVGENAAAKPRNEWSSVRLTSSDSSSVTSPRRHNSLLDAAAPAAPDSVGSSQTATALTVRHKRDAPQRPSPPLYELSSNSESAIHPGNQCLANQLWGRQLSLHAAELLRRLLRRERDHRKTILLREIEARYAVRLYEASDAAQRGLDFFAKAQDDVSTSRSSTFALPVDSTRRAATLSPPVAPTLHPLGGAETPKFEKSTSSKTEGRAVRRGTSSASSTEPSSSGTGGGSVRIPRRGERSSLNDGVGDAQRGTPHVTTPQPSSSPSSSCTDASSSVVFARPTQPQSLNKTKTTAERSDAPVAEEAGLVTSVKSSGDWEESAGQPPSSGDRNAPAPSEAVHTTSTTPAQTLQQPRVPSGAADSAVTHLGESAEGHDSKDVHADGSVAGRRVEGTRVKSFHALSDGSSSADRSAQAGSSATSRSGSVVLGVPSQLPAVSAEALPHTASSSSASSSLPAFSVVPASPLFGQCSEMDSKDGAGDRTRVSQQSAAAGTHNQDITASITDIGLPAHRVRGSSFSDLWTLDKDESEEDDEALDVGRVRNDGTSSLPPTPSFPPQPAPDTGVGRDSESSTTSSEAFTVQLSGKKLQEGDGGRLDERRRSSSDKGEDRTAAPLQAGTSACAPPRVARPDSVRSTSGLPSKHSCNLSGASEVEPRPAIVFLHTDTDTEAWARVQSECDDEPQPSLSAPQPSEPSPSPSPLTQRLSAWETATTGEALQPAASLSPPQALPYEDEGHPPPPPPDQNPPASAEPSRASSFYFSLPAQSMPRAFSSGGLPHGLSSQELAESAHAKKDAVSPLHEGGKAKRPKSATKDKPHALSNSGSNSSNDDTTPYHREAQFAEEPHPFAHRPSSFRDTQRDVDEETSTFFDSAEEEESTTFTGLPSRQRDQRRQQQQPGVSWTIPLDWADSGRRQKVHADPDNVTNPRPSRTPAAADASATPSPSHLPSPHRSHHHRTLPRHRLPPHLQANRPRARVLTRGLRPVFFSSSSGSSSGTAGNDDNNSSDFHTGSNAFDAASLLSQVPRPAGPWYAAPAPRLKRHHVARSGATRKARPSRSWRQKRPPPQQQRETARSSGDDDDDDDMVGEGGRHRDVEVSPVRRTAVQGGSASVQTPAGYAQQQQASARVRGGPYAVPAGLATTPSPARPFSTPAPSALHRSTTTEANAPSRSPQHRPQPAGPTYAELHERRQAYEAQHQQQQRRVSPSTGHRASYAQIQGHPADVPAATTEATSEESPPAQAGTAAAAVGDTVSKAVVWRLTGAPLPRSAASQRVKEDSLASAPTPTMWPPPPAPSSVAATPSRPAEVERAPSLLPLAESATDSLSSSPRHGATATAPRGAKSRPPTDVVGEDKAEAEGTDLRVEEARRRLMDDVRTSSPPPPVSPVVGDEENVRLQSGVINAVPQPFRDNATFNATEAASMSTSPGSAHAGATGDEAGKPMNAPTPAVPIPAETNTPSPETTPPLPLPPLSPTQSLPRPALNIQEAAEGGKEGEGRRRSKNSEAPTAASEAMEYTMGLTNSMLYGRASTAAEWSRSTSHSTTPVLRHQQTTHQPSVAATRGETPADEGRTREHDESTKEGSEEEGTDDIHDTPVHPRVEAEKKKEEEGLADALQDTPRASTPFAPTVAPGSPGPPPPVSREASGLTHPEKESTGNTTAESLAQPRETKEAEDVATSPPSHSITTPEKEAVEEDEKRKELHEAMEQPPLDAETLSPTPVEGVSGTPSFTSHPMLSLPTLHAYESALAATTTTITAPTAPAAEARIGKETGSALGAEPSAAAKAPLPSPEAPTSLPTEPARADGPQQPPSPQQGGAHAAFVGVDSTLGPRNKVEGSVSDRVTATGNTVSTALPGHVIDDSQQTPASRQQDERVEDDRRLPSMHVGPTPYPAAAARGQPPESPPPFWEDVREPQHGTPTGEQSQEQQLSALAQRRAELERRLVDLEAQLRHRQENALQSSAPDYFESDDVAFHSATGRLGVRPGRPPSFSRANTAAVSRNSRGGRGSGVWGRGGSSGRGGVCGGGRNNSAGATQREPEQQQQQHLHRSPAASPSPRSAIQWTPRPHPTRDPAAASGAESDSTAHGRVSHAAVGTTGDVRGGRSIGQPPSSSLPPDARTAPSAPAVAAPSTSTIRPRLSASPAAATAVVAAAVRSDEHPYSRTEHRGYGFANAGSVGSPAGPNYRRTTTAFLISADWRYQRTYVDTVFFPQVVEGARSSHGASKVPQPAEDGETPQQPRSSSSQSVPPGERHGGADVFACRPFRFP</sequence>
<comment type="caution">
    <text evidence="2">The sequence shown here is derived from an EMBL/GenBank/DDBJ whole genome shotgun (WGS) entry which is preliminary data.</text>
</comment>
<feature type="region of interest" description="Disordered" evidence="1">
    <location>
        <begin position="1"/>
        <end position="31"/>
    </location>
</feature>
<feature type="region of interest" description="Disordered" evidence="1">
    <location>
        <begin position="2088"/>
        <end position="2250"/>
    </location>
</feature>
<feature type="region of interest" description="Disordered" evidence="1">
    <location>
        <begin position="1378"/>
        <end position="1478"/>
    </location>
</feature>
<feature type="region of interest" description="Disordered" evidence="1">
    <location>
        <begin position="1101"/>
        <end position="1125"/>
    </location>
</feature>
<feature type="compositionally biased region" description="Gly residues" evidence="1">
    <location>
        <begin position="2115"/>
        <end position="2138"/>
    </location>
</feature>
<evidence type="ECO:0000256" key="1">
    <source>
        <dbReference type="SAM" id="MobiDB-lite"/>
    </source>
</evidence>
<feature type="compositionally biased region" description="Low complexity" evidence="1">
    <location>
        <begin position="2151"/>
        <end position="2170"/>
    </location>
</feature>
<feature type="compositionally biased region" description="Polar residues" evidence="1">
    <location>
        <begin position="1273"/>
        <end position="1286"/>
    </location>
</feature>
<feature type="compositionally biased region" description="Acidic residues" evidence="1">
    <location>
        <begin position="977"/>
        <end position="993"/>
    </location>
</feature>
<reference evidence="2 3" key="1">
    <citation type="submission" date="2015-07" db="EMBL/GenBank/DDBJ databases">
        <title>High-quality genome of monoxenous trypanosomatid Leptomonas pyrrhocoris.</title>
        <authorList>
            <person name="Flegontov P."/>
            <person name="Butenko A."/>
            <person name="Firsov S."/>
            <person name="Vlcek C."/>
            <person name="Logacheva M.D."/>
            <person name="Field M."/>
            <person name="Filatov D."/>
            <person name="Flegontova O."/>
            <person name="Gerasimov E."/>
            <person name="Jackson A.P."/>
            <person name="Kelly S."/>
            <person name="Opperdoes F."/>
            <person name="O'Reilly A."/>
            <person name="Votypka J."/>
            <person name="Yurchenko V."/>
            <person name="Lukes J."/>
        </authorList>
    </citation>
    <scope>NUCLEOTIDE SEQUENCE [LARGE SCALE GENOMIC DNA]</scope>
    <source>
        <strain evidence="2">H10</strain>
    </source>
</reference>
<feature type="compositionally biased region" description="Low complexity" evidence="1">
    <location>
        <begin position="1103"/>
        <end position="1122"/>
    </location>
</feature>
<feature type="compositionally biased region" description="Acidic residues" evidence="1">
    <location>
        <begin position="643"/>
        <end position="652"/>
    </location>
</feature>
<feature type="compositionally biased region" description="Basic and acidic residues" evidence="1">
    <location>
        <begin position="1702"/>
        <end position="1722"/>
    </location>
</feature>
<feature type="compositionally biased region" description="Pro residues" evidence="1">
    <location>
        <begin position="666"/>
        <end position="676"/>
    </location>
</feature>
<protein>
    <submittedName>
        <fullName evidence="2">Uncharacterized protein</fullName>
    </submittedName>
</protein>
<feature type="compositionally biased region" description="Low complexity" evidence="1">
    <location>
        <begin position="1410"/>
        <end position="1419"/>
    </location>
</feature>
<feature type="compositionally biased region" description="Polar residues" evidence="1">
    <location>
        <begin position="1528"/>
        <end position="1541"/>
    </location>
</feature>
<organism evidence="2 3">
    <name type="scientific">Leptomonas pyrrhocoris</name>
    <name type="common">Firebug parasite</name>
    <dbReference type="NCBI Taxonomy" id="157538"/>
    <lineage>
        <taxon>Eukaryota</taxon>
        <taxon>Discoba</taxon>
        <taxon>Euglenozoa</taxon>
        <taxon>Kinetoplastea</taxon>
        <taxon>Metakinetoplastina</taxon>
        <taxon>Trypanosomatida</taxon>
        <taxon>Trypanosomatidae</taxon>
        <taxon>Leishmaniinae</taxon>
        <taxon>Leptomonas</taxon>
    </lineage>
</organism>
<feature type="compositionally biased region" description="Polar residues" evidence="1">
    <location>
        <begin position="601"/>
        <end position="619"/>
    </location>
</feature>
<dbReference type="RefSeq" id="XP_015655633.1">
    <property type="nucleotide sequence ID" value="XM_015805627.1"/>
</dbReference>
<feature type="region of interest" description="Disordered" evidence="1">
    <location>
        <begin position="1528"/>
        <end position="1628"/>
    </location>
</feature>
<evidence type="ECO:0000313" key="3">
    <source>
        <dbReference type="Proteomes" id="UP000037923"/>
    </source>
</evidence>
<name>A0A0N0VE30_LEPPY</name>
<feature type="compositionally biased region" description="Polar residues" evidence="1">
    <location>
        <begin position="1649"/>
        <end position="1671"/>
    </location>
</feature>
<dbReference type="EMBL" id="LGTL01000017">
    <property type="protein sequence ID" value="KPA77194.1"/>
    <property type="molecule type" value="Genomic_DNA"/>
</dbReference>
<feature type="region of interest" description="Disordered" evidence="1">
    <location>
        <begin position="1485"/>
        <end position="1504"/>
    </location>
</feature>
<feature type="compositionally biased region" description="Low complexity" evidence="1">
    <location>
        <begin position="1042"/>
        <end position="1063"/>
    </location>
</feature>
<feature type="compositionally biased region" description="Basic and acidic residues" evidence="1">
    <location>
        <begin position="589"/>
        <end position="600"/>
    </location>
</feature>
<dbReference type="Proteomes" id="UP000037923">
    <property type="component" value="Unassembled WGS sequence"/>
</dbReference>
<feature type="compositionally biased region" description="Polar residues" evidence="1">
    <location>
        <begin position="1952"/>
        <end position="1963"/>
    </location>
</feature>
<feature type="compositionally biased region" description="Polar residues" evidence="1">
    <location>
        <begin position="818"/>
        <end position="831"/>
    </location>
</feature>
<dbReference type="GeneID" id="26907395"/>
<feature type="compositionally biased region" description="Pro residues" evidence="1">
    <location>
        <begin position="1575"/>
        <end position="1586"/>
    </location>
</feature>
<feature type="compositionally biased region" description="Low complexity" evidence="1">
    <location>
        <begin position="862"/>
        <end position="873"/>
    </location>
</feature>
<feature type="compositionally biased region" description="Basic and acidic residues" evidence="1">
    <location>
        <begin position="311"/>
        <end position="325"/>
    </location>
</feature>